<comment type="similarity">
    <text evidence="3 7">Belongs to the glycosyltransferase 1 family. Bacterial/plant glycogen synthase subfamily.</text>
</comment>
<gene>
    <name evidence="7 10" type="primary">glgA</name>
    <name evidence="10" type="ORF">ENL71_01120</name>
</gene>
<comment type="function">
    <text evidence="2 7">Synthesizes alpha-1,4-glucan chains using ADP-glucose.</text>
</comment>
<evidence type="ECO:0000256" key="3">
    <source>
        <dbReference type="ARBA" id="ARBA00010281"/>
    </source>
</evidence>
<dbReference type="Pfam" id="PF00534">
    <property type="entry name" value="Glycos_transf_1"/>
    <property type="match status" value="1"/>
</dbReference>
<keyword evidence="6 7" id="KW-0320">Glycogen biosynthesis</keyword>
<evidence type="ECO:0000256" key="4">
    <source>
        <dbReference type="ARBA" id="ARBA00022676"/>
    </source>
</evidence>
<dbReference type="Pfam" id="PF08323">
    <property type="entry name" value="Glyco_transf_5"/>
    <property type="match status" value="1"/>
</dbReference>
<comment type="caution">
    <text evidence="10">The sequence shown here is derived from an EMBL/GenBank/DDBJ whole genome shotgun (WGS) entry which is preliminary data.</text>
</comment>
<proteinExistence type="inferred from homology"/>
<protein>
    <recommendedName>
        <fullName evidence="7">Glycogen synthase</fullName>
        <ecNumber evidence="7">2.4.1.21</ecNumber>
    </recommendedName>
    <alternativeName>
        <fullName evidence="7">Starch [bacterial glycogen] synthase</fullName>
    </alternativeName>
</protein>
<feature type="binding site" evidence="7">
    <location>
        <position position="15"/>
    </location>
    <ligand>
        <name>ADP-alpha-D-glucose</name>
        <dbReference type="ChEBI" id="CHEBI:57498"/>
    </ligand>
</feature>
<dbReference type="NCBIfam" id="NF001898">
    <property type="entry name" value="PRK00654.1-1"/>
    <property type="match status" value="1"/>
</dbReference>
<evidence type="ECO:0000256" key="5">
    <source>
        <dbReference type="ARBA" id="ARBA00022679"/>
    </source>
</evidence>
<name>A0A7C5Z664_9FIRM</name>
<dbReference type="CDD" id="cd03791">
    <property type="entry name" value="GT5_Glycogen_synthase_DULL1-like"/>
    <property type="match status" value="1"/>
</dbReference>
<dbReference type="GO" id="GO:0009011">
    <property type="term" value="F:alpha-1,4-glucan glucosyltransferase (ADP-glucose donor) activity"/>
    <property type="evidence" value="ECO:0007669"/>
    <property type="project" value="UniProtKB-UniRule"/>
</dbReference>
<evidence type="ECO:0000256" key="2">
    <source>
        <dbReference type="ARBA" id="ARBA00002764"/>
    </source>
</evidence>
<accession>A0A7C5Z664</accession>
<evidence type="ECO:0000256" key="7">
    <source>
        <dbReference type="HAMAP-Rule" id="MF_00484"/>
    </source>
</evidence>
<dbReference type="AlphaFoldDB" id="A0A7C5Z664"/>
<evidence type="ECO:0000256" key="6">
    <source>
        <dbReference type="ARBA" id="ARBA00023056"/>
    </source>
</evidence>
<evidence type="ECO:0000313" key="10">
    <source>
        <dbReference type="EMBL" id="HHS01139.1"/>
    </source>
</evidence>
<evidence type="ECO:0000256" key="1">
    <source>
        <dbReference type="ARBA" id="ARBA00001478"/>
    </source>
</evidence>
<dbReference type="SUPFAM" id="SSF53756">
    <property type="entry name" value="UDP-Glycosyltransferase/glycogen phosphorylase"/>
    <property type="match status" value="1"/>
</dbReference>
<comment type="catalytic activity">
    <reaction evidence="1 7">
        <text>[(1-&gt;4)-alpha-D-glucosyl](n) + ADP-alpha-D-glucose = [(1-&gt;4)-alpha-D-glucosyl](n+1) + ADP + H(+)</text>
        <dbReference type="Rhea" id="RHEA:18189"/>
        <dbReference type="Rhea" id="RHEA-COMP:9584"/>
        <dbReference type="Rhea" id="RHEA-COMP:9587"/>
        <dbReference type="ChEBI" id="CHEBI:15378"/>
        <dbReference type="ChEBI" id="CHEBI:15444"/>
        <dbReference type="ChEBI" id="CHEBI:57498"/>
        <dbReference type="ChEBI" id="CHEBI:456216"/>
        <dbReference type="EC" id="2.4.1.21"/>
    </reaction>
</comment>
<dbReference type="InterPro" id="IPR001296">
    <property type="entry name" value="Glyco_trans_1"/>
</dbReference>
<organism evidence="10">
    <name type="scientific">Caldicellulosiruptor owensensis</name>
    <dbReference type="NCBI Taxonomy" id="55205"/>
    <lineage>
        <taxon>Bacteria</taxon>
        <taxon>Bacillati</taxon>
        <taxon>Bacillota</taxon>
        <taxon>Bacillota incertae sedis</taxon>
        <taxon>Caldicellulosiruptorales</taxon>
        <taxon>Caldicellulosiruptoraceae</taxon>
        <taxon>Caldicellulosiruptor</taxon>
    </lineage>
</organism>
<evidence type="ECO:0000259" key="9">
    <source>
        <dbReference type="Pfam" id="PF08323"/>
    </source>
</evidence>
<comment type="pathway">
    <text evidence="7">Glycan biosynthesis; glycogen biosynthesis.</text>
</comment>
<keyword evidence="4 7" id="KW-0328">Glycosyltransferase</keyword>
<feature type="domain" description="Starch synthase catalytic" evidence="9">
    <location>
        <begin position="2"/>
        <end position="236"/>
    </location>
</feature>
<dbReference type="EC" id="2.4.1.21" evidence="7"/>
<dbReference type="PANTHER" id="PTHR45825:SF11">
    <property type="entry name" value="ALPHA AMYLASE DOMAIN-CONTAINING PROTEIN"/>
    <property type="match status" value="1"/>
</dbReference>
<dbReference type="InterPro" id="IPR011835">
    <property type="entry name" value="GS/SS"/>
</dbReference>
<reference evidence="10" key="1">
    <citation type="journal article" date="2020" name="mSystems">
        <title>Genome- and Community-Level Interaction Insights into Carbon Utilization and Element Cycling Functions of Hydrothermarchaeota in Hydrothermal Sediment.</title>
        <authorList>
            <person name="Zhou Z."/>
            <person name="Liu Y."/>
            <person name="Xu W."/>
            <person name="Pan J."/>
            <person name="Luo Z.H."/>
            <person name="Li M."/>
        </authorList>
    </citation>
    <scope>NUCLEOTIDE SEQUENCE [LARGE SCALE GENOMIC DNA]</scope>
    <source>
        <strain evidence="10">SpSt-102</strain>
    </source>
</reference>
<dbReference type="HAMAP" id="MF_00484">
    <property type="entry name" value="Glycogen_synth"/>
    <property type="match status" value="1"/>
</dbReference>
<dbReference type="GO" id="GO:0004373">
    <property type="term" value="F:alpha-1,4-glucan glucosyltransferase (UDP-glucose donor) activity"/>
    <property type="evidence" value="ECO:0007669"/>
    <property type="project" value="InterPro"/>
</dbReference>
<dbReference type="UniPathway" id="UPA00164"/>
<feature type="domain" description="Glycosyl transferase family 1" evidence="8">
    <location>
        <begin position="295"/>
        <end position="449"/>
    </location>
</feature>
<dbReference type="EMBL" id="DRUZ01000012">
    <property type="protein sequence ID" value="HHS01139.1"/>
    <property type="molecule type" value="Genomic_DNA"/>
</dbReference>
<dbReference type="InterPro" id="IPR013534">
    <property type="entry name" value="Starch_synth_cat_dom"/>
</dbReference>
<dbReference type="Gene3D" id="3.40.50.2000">
    <property type="entry name" value="Glycogen Phosphorylase B"/>
    <property type="match status" value="2"/>
</dbReference>
<dbReference type="GO" id="GO:0005978">
    <property type="term" value="P:glycogen biosynthetic process"/>
    <property type="evidence" value="ECO:0007669"/>
    <property type="project" value="UniProtKB-UniRule"/>
</dbReference>
<keyword evidence="5 7" id="KW-0808">Transferase</keyword>
<dbReference type="NCBIfam" id="TIGR02095">
    <property type="entry name" value="glgA"/>
    <property type="match status" value="1"/>
</dbReference>
<evidence type="ECO:0000259" key="8">
    <source>
        <dbReference type="Pfam" id="PF00534"/>
    </source>
</evidence>
<dbReference type="PANTHER" id="PTHR45825">
    <property type="entry name" value="GRANULE-BOUND STARCH SYNTHASE 1, CHLOROPLASTIC/AMYLOPLASTIC"/>
    <property type="match status" value="1"/>
</dbReference>
<sequence length="478" mass="54721">MRVLFAAAEAFPFAKSGGLADVAYSLPKALRKLGVDVRVIMPKYADISPDFSTKMKHLCHFTVPVGWRNQYCGIEYLNLDGIPFYFIDNEYYFKRPGYYGYFDDGERFSFFSRAVCEAVYHLDFDVDIIHVNDWHTSIIPVLLKAHYMHSEKHKKIKTVLTIHNLKYQGIFAKEVMYDLLSLPHEYFDENKLKYYDAISFLKGGIIYSDKVVTVSKTFANEIRTLSYGEGLHGLLSGIGNKLIGIVNGIDYDVYNPATDKFIFVNYDSNTFESRKKENKFKLQQMLNLPVSDEIVVIGMVTRLIKEKGIDLIERILSKILTLPIQLVILGAGDYQYEQMFKHYASAFPSKVSANICYSEELARKIYAGSDMYLMPSLTEPCGISQLIAMRYGSVPIVRETGGLKDTVKPYNQFTGEGWGFSFANYDPAELFAIIKYALSIYPDKSRWKSIVYQAMTRDNSWNASACEYQKVYENLLNP</sequence>